<evidence type="ECO:0000313" key="2">
    <source>
        <dbReference type="EMBL" id="KAH0630400.1"/>
    </source>
</evidence>
<dbReference type="PANTHER" id="PTHR47595">
    <property type="entry name" value="HEAT SHOCK 70 KDA PROTEIN 14"/>
    <property type="match status" value="1"/>
</dbReference>
<dbReference type="EMBL" id="JAIPUX010000439">
    <property type="protein sequence ID" value="KAH0630400.1"/>
    <property type="molecule type" value="Genomic_DNA"/>
</dbReference>
<comment type="caution">
    <text evidence="2">The sequence shown here is derived from an EMBL/GenBank/DDBJ whole genome shotgun (WGS) entry which is preliminary data.</text>
</comment>
<feature type="region of interest" description="Disordered" evidence="1">
    <location>
        <begin position="168"/>
        <end position="230"/>
    </location>
</feature>
<name>A0ABQ7TKR4_PHRPL</name>
<gene>
    <name evidence="2" type="ORF">JD844_013396</name>
</gene>
<proteinExistence type="predicted"/>
<accession>A0ABQ7TKR4</accession>
<sequence length="312" mass="34713">MEKSSERKYDYCACAKQGRNQLLHDRHCPQHVVIISVVAACQEASLRPRSQSERSKKLETNAKTLKSEYNKVNNHNKISGNAPATCPFFAEMDRFLHMDRSVFPKRITKSLHIVRKGTGGPTQETSSQPSQASQHQDASTTTVVTVEVPPAISEEGNIILHLVPVKQPLGLDPHPPEDMDPQDLPSSPAASDETVISGEEPQEEATQSPGGETQATRNVGSDSPQEAAVRRAPVHTVVCWVWEEEDIPDRRARRGEIIARTIIEDSRREGCLNRTLARRQHKSLLRSIGREASSLESLAQSYRKDLAVTAWY</sequence>
<reference evidence="2 3" key="1">
    <citation type="journal article" date="2022" name="Gigascience">
        <title>A chromosome-level genome assembly and annotation of the desert horned lizard, Phrynosoma platyrhinos, provides insight into chromosomal rearrangements among reptiles.</title>
        <authorList>
            <person name="Koochekian N."/>
            <person name="Ascanio A."/>
            <person name="Farleigh K."/>
            <person name="Card D.C."/>
            <person name="Schield D.R."/>
            <person name="Castoe T.A."/>
            <person name="Jezkova T."/>
        </authorList>
    </citation>
    <scope>NUCLEOTIDE SEQUENCE [LARGE SCALE GENOMIC DNA]</scope>
    <source>
        <strain evidence="2">NK-2021</strain>
    </source>
</reference>
<dbReference type="PANTHER" id="PTHR47595:SF1">
    <property type="entry name" value="MYB_SANT-LIKE DNA-BINDING DOMAIN-CONTAINING PROTEIN"/>
    <property type="match status" value="1"/>
</dbReference>
<keyword evidence="3" id="KW-1185">Reference proteome</keyword>
<feature type="region of interest" description="Disordered" evidence="1">
    <location>
        <begin position="114"/>
        <end position="143"/>
    </location>
</feature>
<dbReference type="Proteomes" id="UP000826234">
    <property type="component" value="Unassembled WGS sequence"/>
</dbReference>
<organism evidence="2 3">
    <name type="scientific">Phrynosoma platyrhinos</name>
    <name type="common">Desert horned lizard</name>
    <dbReference type="NCBI Taxonomy" id="52577"/>
    <lineage>
        <taxon>Eukaryota</taxon>
        <taxon>Metazoa</taxon>
        <taxon>Chordata</taxon>
        <taxon>Craniata</taxon>
        <taxon>Vertebrata</taxon>
        <taxon>Euteleostomi</taxon>
        <taxon>Lepidosauria</taxon>
        <taxon>Squamata</taxon>
        <taxon>Bifurcata</taxon>
        <taxon>Unidentata</taxon>
        <taxon>Episquamata</taxon>
        <taxon>Toxicofera</taxon>
        <taxon>Iguania</taxon>
        <taxon>Phrynosomatidae</taxon>
        <taxon>Phrynosomatinae</taxon>
        <taxon>Phrynosoma</taxon>
    </lineage>
</organism>
<feature type="compositionally biased region" description="Polar residues" evidence="1">
    <location>
        <begin position="204"/>
        <end position="224"/>
    </location>
</feature>
<evidence type="ECO:0000256" key="1">
    <source>
        <dbReference type="SAM" id="MobiDB-lite"/>
    </source>
</evidence>
<evidence type="ECO:0000313" key="3">
    <source>
        <dbReference type="Proteomes" id="UP000826234"/>
    </source>
</evidence>
<protein>
    <submittedName>
        <fullName evidence="2">Uncharacterized protein</fullName>
    </submittedName>
</protein>
<feature type="compositionally biased region" description="Polar residues" evidence="1">
    <location>
        <begin position="121"/>
        <end position="139"/>
    </location>
</feature>